<evidence type="ECO:0000313" key="1">
    <source>
        <dbReference type="EMBL" id="MBB3038797.1"/>
    </source>
</evidence>
<sequence>MKDRALALPGFPEDVASETFLSSPPRLPRERGPLSFGLLELFAKGNIHRSDPELRALAQLASSCDPFSEDAQLALTICYELHYQGFRGIDERWEWYPELLWLRAALEDRFLTSLRTRIRLTDPIEALEELCTAPAEDGSVGHFLRDDGTWEQMREFFIQRSIYHLKEADPHAWVIPRLTGRPKAAIVAVEFDEYGGGSAARMHSRLFGNLLEAAGLNPRYLAYLDNVPSETLATVNLMSLCGLHRAHRGALVGLFAAAEITTGPSAKVMVDALSRLGAPETCMHFYREHIEADAVHEQLMRKDVVEELIRAEPDLAEDVSFGIQASAMLEERFADRLLTSWSAGESSLRSV</sequence>
<evidence type="ECO:0000313" key="2">
    <source>
        <dbReference type="Proteomes" id="UP000567922"/>
    </source>
</evidence>
<name>A0A839RQZ8_9ACTN</name>
<evidence type="ECO:0008006" key="3">
    <source>
        <dbReference type="Google" id="ProtNLM"/>
    </source>
</evidence>
<dbReference type="Pfam" id="PF14518">
    <property type="entry name" value="Haem_oxygenas_2"/>
    <property type="match status" value="1"/>
</dbReference>
<reference evidence="1 2" key="1">
    <citation type="submission" date="2020-08" db="EMBL/GenBank/DDBJ databases">
        <title>Sequencing the genomes of 1000 actinobacteria strains.</title>
        <authorList>
            <person name="Klenk H.-P."/>
        </authorList>
    </citation>
    <scope>NUCLEOTIDE SEQUENCE [LARGE SCALE GENOMIC DNA]</scope>
    <source>
        <strain evidence="1 2">DSM 45258</strain>
    </source>
</reference>
<dbReference type="Gene3D" id="1.20.910.10">
    <property type="entry name" value="Heme oxygenase-like"/>
    <property type="match status" value="1"/>
</dbReference>
<comment type="caution">
    <text evidence="1">The sequence shown here is derived from an EMBL/GenBank/DDBJ whole genome shotgun (WGS) entry which is preliminary data.</text>
</comment>
<protein>
    <recommendedName>
        <fullName evidence="3">Iron-containing redox enzyme family protein</fullName>
    </recommendedName>
</protein>
<dbReference type="AlphaFoldDB" id="A0A839RQZ8"/>
<dbReference type="SUPFAM" id="SSF48613">
    <property type="entry name" value="Heme oxygenase-like"/>
    <property type="match status" value="1"/>
</dbReference>
<dbReference type="InterPro" id="IPR016084">
    <property type="entry name" value="Haem_Oase-like_multi-hlx"/>
</dbReference>
<dbReference type="RefSeq" id="WP_183377586.1">
    <property type="nucleotide sequence ID" value="NZ_BDDI01000014.1"/>
</dbReference>
<accession>A0A839RQZ8</accession>
<dbReference type="EMBL" id="JACHWS010000003">
    <property type="protein sequence ID" value="MBB3038797.1"/>
    <property type="molecule type" value="Genomic_DNA"/>
</dbReference>
<keyword evidence="2" id="KW-1185">Reference proteome</keyword>
<dbReference type="Proteomes" id="UP000567922">
    <property type="component" value="Unassembled WGS sequence"/>
</dbReference>
<dbReference type="SMART" id="SM01236">
    <property type="entry name" value="Haem_oxygenase_2"/>
    <property type="match status" value="1"/>
</dbReference>
<gene>
    <name evidence="1" type="ORF">FHU29_003266</name>
</gene>
<proteinExistence type="predicted"/>
<organism evidence="1 2">
    <name type="scientific">Hoyosella altamirensis</name>
    <dbReference type="NCBI Taxonomy" id="616997"/>
    <lineage>
        <taxon>Bacteria</taxon>
        <taxon>Bacillati</taxon>
        <taxon>Actinomycetota</taxon>
        <taxon>Actinomycetes</taxon>
        <taxon>Mycobacteriales</taxon>
        <taxon>Hoyosellaceae</taxon>
        <taxon>Hoyosella</taxon>
    </lineage>
</organism>